<proteinExistence type="predicted"/>
<dbReference type="Pfam" id="PF10092">
    <property type="entry name" value="DUF2330"/>
    <property type="match status" value="1"/>
</dbReference>
<comment type="caution">
    <text evidence="1">The sequence shown here is derived from an EMBL/GenBank/DDBJ whole genome shotgun (WGS) entry which is preliminary data.</text>
</comment>
<protein>
    <submittedName>
        <fullName evidence="1">DUF2330 domain-containing protein</fullName>
    </submittedName>
</protein>
<gene>
    <name evidence="1" type="ORF">D5R40_32400</name>
</gene>
<keyword evidence="2" id="KW-1185">Reference proteome</keyword>
<feature type="non-terminal residue" evidence="1">
    <location>
        <position position="1"/>
    </location>
</feature>
<name>A0A3N6P8B8_9CYAN</name>
<dbReference type="Proteomes" id="UP000269154">
    <property type="component" value="Unassembled WGS sequence"/>
</dbReference>
<sequence length="63" mass="7394">FHGDIKDFAMVVPVPQVLKKEQIKVTEKDIFTRLNDYTAPRLVNYKDPDFYCPLPEDKNELPL</sequence>
<dbReference type="EMBL" id="RCBY01000438">
    <property type="protein sequence ID" value="RQH19762.1"/>
    <property type="molecule type" value="Genomic_DNA"/>
</dbReference>
<reference evidence="1 2" key="1">
    <citation type="journal article" date="2018" name="ACS Chem. Biol.">
        <title>Ketoreductase domain dysfunction expands chemodiversity: malyngamide biosynthesis in the cyanobacterium Okeania hirsuta.</title>
        <authorList>
            <person name="Moss N.A."/>
            <person name="Leao T."/>
            <person name="Rankin M."/>
            <person name="McCullough T.M."/>
            <person name="Qu P."/>
            <person name="Korobeynikov A."/>
            <person name="Smith J.L."/>
            <person name="Gerwick L."/>
            <person name="Gerwick W.H."/>
        </authorList>
    </citation>
    <scope>NUCLEOTIDE SEQUENCE [LARGE SCALE GENOMIC DNA]</scope>
    <source>
        <strain evidence="1 2">PAB10Feb10-1</strain>
    </source>
</reference>
<dbReference type="RefSeq" id="WP_124155771.1">
    <property type="nucleotide sequence ID" value="NZ_CAWOLW010000377.1"/>
</dbReference>
<dbReference type="OrthoDB" id="9759899at2"/>
<dbReference type="AlphaFoldDB" id="A0A3N6P8B8"/>
<evidence type="ECO:0000313" key="1">
    <source>
        <dbReference type="EMBL" id="RQH19762.1"/>
    </source>
</evidence>
<evidence type="ECO:0000313" key="2">
    <source>
        <dbReference type="Proteomes" id="UP000269154"/>
    </source>
</evidence>
<organism evidence="1 2">
    <name type="scientific">Okeania hirsuta</name>
    <dbReference type="NCBI Taxonomy" id="1458930"/>
    <lineage>
        <taxon>Bacteria</taxon>
        <taxon>Bacillati</taxon>
        <taxon>Cyanobacteriota</taxon>
        <taxon>Cyanophyceae</taxon>
        <taxon>Oscillatoriophycideae</taxon>
        <taxon>Oscillatoriales</taxon>
        <taxon>Microcoleaceae</taxon>
        <taxon>Okeania</taxon>
    </lineage>
</organism>
<accession>A0A3N6P8B8</accession>
<dbReference type="InterPro" id="IPR019283">
    <property type="entry name" value="DUF2330"/>
</dbReference>